<feature type="domain" description="ABC transporter" evidence="7">
    <location>
        <begin position="3"/>
        <end position="233"/>
    </location>
</feature>
<evidence type="ECO:0000256" key="3">
    <source>
        <dbReference type="ARBA" id="ARBA00022475"/>
    </source>
</evidence>
<dbReference type="SUPFAM" id="SSF52540">
    <property type="entry name" value="P-loop containing nucleoside triphosphate hydrolases"/>
    <property type="match status" value="1"/>
</dbReference>
<comment type="similarity">
    <text evidence="1">Belongs to the ABC transporter superfamily.</text>
</comment>
<dbReference type="Gene3D" id="3.40.50.300">
    <property type="entry name" value="P-loop containing nucleotide triphosphate hydrolases"/>
    <property type="match status" value="1"/>
</dbReference>
<dbReference type="Gene3D" id="2.40.50.140">
    <property type="entry name" value="Nucleic acid-binding proteins"/>
    <property type="match status" value="1"/>
</dbReference>
<name>A0ABX7B6H2_9PROT</name>
<evidence type="ECO:0000256" key="4">
    <source>
        <dbReference type="ARBA" id="ARBA00022741"/>
    </source>
</evidence>
<organism evidence="8 9">
    <name type="scientific">Skermanella cutis</name>
    <dbReference type="NCBI Taxonomy" id="2775420"/>
    <lineage>
        <taxon>Bacteria</taxon>
        <taxon>Pseudomonadati</taxon>
        <taxon>Pseudomonadota</taxon>
        <taxon>Alphaproteobacteria</taxon>
        <taxon>Rhodospirillales</taxon>
        <taxon>Azospirillaceae</taxon>
        <taxon>Skermanella</taxon>
    </lineage>
</organism>
<keyword evidence="3" id="KW-1003">Cell membrane</keyword>
<keyword evidence="4" id="KW-0547">Nucleotide-binding</keyword>
<dbReference type="EMBL" id="CP067420">
    <property type="protein sequence ID" value="QQP89964.1"/>
    <property type="molecule type" value="Genomic_DNA"/>
</dbReference>
<dbReference type="InterPro" id="IPR013611">
    <property type="entry name" value="Transp-assoc_OB_typ2"/>
</dbReference>
<dbReference type="Proteomes" id="UP000595197">
    <property type="component" value="Chromosome"/>
</dbReference>
<evidence type="ECO:0000256" key="5">
    <source>
        <dbReference type="ARBA" id="ARBA00022840"/>
    </source>
</evidence>
<dbReference type="RefSeq" id="WP_201076778.1">
    <property type="nucleotide sequence ID" value="NZ_CP067420.1"/>
</dbReference>
<evidence type="ECO:0000256" key="1">
    <source>
        <dbReference type="ARBA" id="ARBA00005417"/>
    </source>
</evidence>
<dbReference type="InterPro" id="IPR047641">
    <property type="entry name" value="ABC_transpr_MalK/UgpC-like"/>
</dbReference>
<keyword evidence="9" id="KW-1185">Reference proteome</keyword>
<dbReference type="PANTHER" id="PTHR43875">
    <property type="entry name" value="MALTODEXTRIN IMPORT ATP-BINDING PROTEIN MSMX"/>
    <property type="match status" value="1"/>
</dbReference>
<dbReference type="InterPro" id="IPR008995">
    <property type="entry name" value="Mo/tungstate-bd_C_term_dom"/>
</dbReference>
<evidence type="ECO:0000259" key="7">
    <source>
        <dbReference type="PROSITE" id="PS50893"/>
    </source>
</evidence>
<dbReference type="InterPro" id="IPR012340">
    <property type="entry name" value="NA-bd_OB-fold"/>
</dbReference>
<dbReference type="GO" id="GO:0005524">
    <property type="term" value="F:ATP binding"/>
    <property type="evidence" value="ECO:0007669"/>
    <property type="project" value="UniProtKB-KW"/>
</dbReference>
<proteinExistence type="inferred from homology"/>
<dbReference type="InterPro" id="IPR003439">
    <property type="entry name" value="ABC_transporter-like_ATP-bd"/>
</dbReference>
<keyword evidence="5 8" id="KW-0067">ATP-binding</keyword>
<evidence type="ECO:0000313" key="9">
    <source>
        <dbReference type="Proteomes" id="UP000595197"/>
    </source>
</evidence>
<sequence length="366" mass="39907">MTLVLDRISRVVGGETHLQDISLALEPASLNVLFGPTLAGKTSLMRLMAGLDRPSGGRVVWQGRDVTGQSVRTRDVAMVYQQFVNYPSFTVYDNIASPLKLAGLPKAEVDRKVREAAAIMHIDGLLGRLPAELSGGQQQRTAIARALVKEAGLLLLDEPLVNLDYKLREELRTEMREIFRRHRSIVVYATTEPLEALMLGGTIAVLHEGRLIQTGPTVEVYHNPSSLRVGQVFSDPPLNQVDGVVDGTGVLLADGIRVPAAGHLADLPHGRYRFGVRANHLSVFREHEDDIPVPGTVELAEISGSETFIHVRGRGFAWVVQQEGVHSLTLGEPVTAWINARRLFAFGADGRLVAAPPRPRLGMAAE</sequence>
<dbReference type="Pfam" id="PF00005">
    <property type="entry name" value="ABC_tran"/>
    <property type="match status" value="1"/>
</dbReference>
<keyword evidence="2" id="KW-0813">Transport</keyword>
<dbReference type="Pfam" id="PF08402">
    <property type="entry name" value="TOBE_2"/>
    <property type="match status" value="1"/>
</dbReference>
<dbReference type="SMART" id="SM00382">
    <property type="entry name" value="AAA"/>
    <property type="match status" value="1"/>
</dbReference>
<protein>
    <submittedName>
        <fullName evidence="8">ABC transporter ATP-binding protein</fullName>
    </submittedName>
</protein>
<reference evidence="8" key="1">
    <citation type="submission" date="2021-02" db="EMBL/GenBank/DDBJ databases">
        <title>Skermanella TT6 skin isolate.</title>
        <authorList>
            <person name="Lee K."/>
            <person name="Ganzorig M."/>
        </authorList>
    </citation>
    <scope>NUCLEOTIDE SEQUENCE</scope>
    <source>
        <strain evidence="8">TT6</strain>
    </source>
</reference>
<dbReference type="CDD" id="cd03259">
    <property type="entry name" value="ABC_Carb_Solutes_like"/>
    <property type="match status" value="1"/>
</dbReference>
<dbReference type="PANTHER" id="PTHR43875:SF1">
    <property type="entry name" value="OSMOPROTECTIVE COMPOUNDS UPTAKE ATP-BINDING PROTEIN GGTA"/>
    <property type="match status" value="1"/>
</dbReference>
<evidence type="ECO:0000256" key="6">
    <source>
        <dbReference type="ARBA" id="ARBA00023136"/>
    </source>
</evidence>
<accession>A0ABX7B6H2</accession>
<dbReference type="PROSITE" id="PS50893">
    <property type="entry name" value="ABC_TRANSPORTER_2"/>
    <property type="match status" value="1"/>
</dbReference>
<evidence type="ECO:0000313" key="8">
    <source>
        <dbReference type="EMBL" id="QQP89964.1"/>
    </source>
</evidence>
<dbReference type="InterPro" id="IPR027417">
    <property type="entry name" value="P-loop_NTPase"/>
</dbReference>
<keyword evidence="6" id="KW-0472">Membrane</keyword>
<dbReference type="InterPro" id="IPR003593">
    <property type="entry name" value="AAA+_ATPase"/>
</dbReference>
<dbReference type="Gene3D" id="2.40.50.100">
    <property type="match status" value="1"/>
</dbReference>
<evidence type="ECO:0000256" key="2">
    <source>
        <dbReference type="ARBA" id="ARBA00022448"/>
    </source>
</evidence>
<dbReference type="InterPro" id="IPR015853">
    <property type="entry name" value="ABC_transpr_FbpC"/>
</dbReference>
<dbReference type="SUPFAM" id="SSF50331">
    <property type="entry name" value="MOP-like"/>
    <property type="match status" value="1"/>
</dbReference>
<gene>
    <name evidence="8" type="ORF">IGS68_01400</name>
</gene>